<dbReference type="InterPro" id="IPR036045">
    <property type="entry name" value="Sec1-like_sf"/>
</dbReference>
<dbReference type="OrthoDB" id="10251230at2759"/>
<dbReference type="EMBL" id="QUQM01000007">
    <property type="protein sequence ID" value="KAA8646538.1"/>
    <property type="molecule type" value="Genomic_DNA"/>
</dbReference>
<evidence type="ECO:0000256" key="1">
    <source>
        <dbReference type="ARBA" id="ARBA00009884"/>
    </source>
</evidence>
<dbReference type="VEuPathDB" id="FungiDB:EYZ11_010736"/>
<dbReference type="Gene3D" id="3.40.50.2060">
    <property type="match status" value="1"/>
</dbReference>
<reference evidence="4 5" key="1">
    <citation type="submission" date="2019-03" db="EMBL/GenBank/DDBJ databases">
        <title>The genome sequence of a newly discovered highly antifungal drug resistant Aspergillus species, Aspergillus tanneri NIH 1004.</title>
        <authorList>
            <person name="Mounaud S."/>
            <person name="Singh I."/>
            <person name="Joardar V."/>
            <person name="Pakala S."/>
            <person name="Pakala S."/>
            <person name="Venepally P."/>
            <person name="Hoover J."/>
            <person name="Nierman W."/>
            <person name="Chung J."/>
            <person name="Losada L."/>
        </authorList>
    </citation>
    <scope>NUCLEOTIDE SEQUENCE [LARGE SCALE GENOMIC DNA]</scope>
    <source>
        <strain evidence="4 5">NIH1004</strain>
    </source>
</reference>
<dbReference type="InterPro" id="IPR043154">
    <property type="entry name" value="Sec-1-like_dom1"/>
</dbReference>
<reference evidence="3 6" key="2">
    <citation type="submission" date="2019-08" db="EMBL/GenBank/DDBJ databases">
        <title>The genome sequence of a newly discovered highly antifungal drug resistant Aspergillus species, Aspergillus tanneri NIH 1004.</title>
        <authorList>
            <person name="Mounaud S."/>
            <person name="Singh I."/>
            <person name="Joardar V."/>
            <person name="Pakala S."/>
            <person name="Pakala S."/>
            <person name="Venepally P."/>
            <person name="Chung J.K."/>
            <person name="Losada L."/>
            <person name="Nierman W.C."/>
        </authorList>
    </citation>
    <scope>NUCLEOTIDE SEQUENCE [LARGE SCALE GENOMIC DNA]</scope>
    <source>
        <strain evidence="3 6">NIH1004</strain>
    </source>
</reference>
<dbReference type="InterPro" id="IPR043127">
    <property type="entry name" value="Sec-1-like_dom3a"/>
</dbReference>
<feature type="compositionally biased region" description="Basic and acidic residues" evidence="2">
    <location>
        <begin position="24"/>
        <end position="34"/>
    </location>
</feature>
<name>A0A4S3JA05_9EURO</name>
<organism evidence="4 5">
    <name type="scientific">Aspergillus tanneri</name>
    <dbReference type="NCBI Taxonomy" id="1220188"/>
    <lineage>
        <taxon>Eukaryota</taxon>
        <taxon>Fungi</taxon>
        <taxon>Dikarya</taxon>
        <taxon>Ascomycota</taxon>
        <taxon>Pezizomycotina</taxon>
        <taxon>Eurotiomycetes</taxon>
        <taxon>Eurotiomycetidae</taxon>
        <taxon>Eurotiales</taxon>
        <taxon>Aspergillaceae</taxon>
        <taxon>Aspergillus</taxon>
        <taxon>Aspergillus subgen. Circumdati</taxon>
    </lineage>
</organism>
<evidence type="ECO:0000313" key="6">
    <source>
        <dbReference type="Proteomes" id="UP000324241"/>
    </source>
</evidence>
<dbReference type="InterPro" id="IPR027482">
    <property type="entry name" value="Sec1-like_dom2"/>
</dbReference>
<dbReference type="GO" id="GO:0016192">
    <property type="term" value="P:vesicle-mediated transport"/>
    <property type="evidence" value="ECO:0007669"/>
    <property type="project" value="InterPro"/>
</dbReference>
<proteinExistence type="inferred from homology"/>
<evidence type="ECO:0000313" key="4">
    <source>
        <dbReference type="EMBL" id="THC89811.1"/>
    </source>
</evidence>
<dbReference type="Gene3D" id="3.90.830.10">
    <property type="entry name" value="Syntaxin Binding Protein 1, Chain A, domain 2"/>
    <property type="match status" value="1"/>
</dbReference>
<dbReference type="PIRSF" id="PIRSF005715">
    <property type="entry name" value="VPS45_Sec1"/>
    <property type="match status" value="1"/>
</dbReference>
<comment type="similarity">
    <text evidence="1">Belongs to the STXBP/unc-18/SEC1 family.</text>
</comment>
<dbReference type="RefSeq" id="XP_033425899.1">
    <property type="nucleotide sequence ID" value="XM_033572584.1"/>
</dbReference>
<dbReference type="Pfam" id="PF00995">
    <property type="entry name" value="Sec1"/>
    <property type="match status" value="1"/>
</dbReference>
<dbReference type="Gene3D" id="1.25.40.60">
    <property type="match status" value="1"/>
</dbReference>
<dbReference type="Proteomes" id="UP000308092">
    <property type="component" value="Unassembled WGS sequence"/>
</dbReference>
<dbReference type="STRING" id="1220188.A0A4S3JA05"/>
<keyword evidence="5" id="KW-1185">Reference proteome</keyword>
<dbReference type="Gene3D" id="3.40.50.1910">
    <property type="match status" value="1"/>
</dbReference>
<feature type="compositionally biased region" description="Polar residues" evidence="2">
    <location>
        <begin position="35"/>
        <end position="48"/>
    </location>
</feature>
<feature type="region of interest" description="Disordered" evidence="2">
    <location>
        <begin position="597"/>
        <end position="624"/>
    </location>
</feature>
<dbReference type="SUPFAM" id="SSF56815">
    <property type="entry name" value="Sec1/munc18-like (SM) proteins"/>
    <property type="match status" value="1"/>
</dbReference>
<dbReference type="AlphaFoldDB" id="A0A4S3JA05"/>
<dbReference type="InterPro" id="IPR001619">
    <property type="entry name" value="Sec1-like"/>
</dbReference>
<dbReference type="GeneID" id="54330673"/>
<accession>A0A4S3JA05</accession>
<evidence type="ECO:0000256" key="2">
    <source>
        <dbReference type="SAM" id="MobiDB-lite"/>
    </source>
</evidence>
<sequence length="709" mass="77827">MGSHPMSLRDRQVASIQKILNLNHDPKTAEDGSSHEVSAQGLVSQSTPILNEDGDPIWKVLVFDNMGRDVISSVLRVNDLRAWGVTIHLNINSTRYPIPDVPVVYLLEPTPANIQAITKDLSQGLYTPAYVNFLSSVPRPLLEDFASQIVSTGSSEHIAQVFDQYLNFIVAEPDLFSLGLGNDAYWKINSAQTSDEDLDAIVDKIVSGLFSVSVTMGSIPIIRCPKGGAAELIATKLDRKLRDHILNSKDNLFSNRKSTPGVPSSRPVLIIVDRNVDLVPMLSHSWTYQSLVQDVLQMRLNRITIETPVDESNPSRGVTKKAYDLNSNDFFWKRNAGAPFPQVAEDIDAELTRYKEDANEITRKTGASSIEDLQNDTSASAQHLKAAITLLPELRERKAVLDMHMNIATALLKGIKDRQLDNFFELEENITKQSKTQIMELINDSAKGNEPLDKLRLFLIWFLSTETELSRTDMSQFEEALTRAGVNDFSPLAYVKQVREITRMTMMTTAAPQQQSSDIFRGFSSLSNRLTDRITSGALGANFDSLISGVKNFLPVNKDLTLTKITESIMDPASASSSAIAKTENYLYFDPRSANARGAMPPASSTRNAQTSGASAGPGTGATFGQRRQAFNEAIVFTVGGGSMDEYGNLQDWVAQTSGQPGYDGAGVGNRPSAGSMSVPRRRVVYGSTDLMNANEFLEESLAKLGRES</sequence>
<feature type="region of interest" description="Disordered" evidence="2">
    <location>
        <begin position="24"/>
        <end position="48"/>
    </location>
</feature>
<evidence type="ECO:0000313" key="3">
    <source>
        <dbReference type="EMBL" id="KAA8646538.1"/>
    </source>
</evidence>
<protein>
    <submittedName>
        <fullName evidence="3">Vesicle trafficking between the ER and Golgi</fullName>
    </submittedName>
</protein>
<dbReference type="EMBL" id="SOSA01000600">
    <property type="protein sequence ID" value="THC89811.1"/>
    <property type="molecule type" value="Genomic_DNA"/>
</dbReference>
<gene>
    <name evidence="3" type="primary">SLY1</name>
    <name evidence="3" type="ORF">ATNIH1004_007971</name>
    <name evidence="4" type="ORF">EYZ11_010736</name>
</gene>
<dbReference type="Proteomes" id="UP000324241">
    <property type="component" value="Unassembled WGS sequence"/>
</dbReference>
<evidence type="ECO:0000313" key="5">
    <source>
        <dbReference type="Proteomes" id="UP000308092"/>
    </source>
</evidence>
<dbReference type="PANTHER" id="PTHR11679">
    <property type="entry name" value="VESICLE PROTEIN SORTING-ASSOCIATED"/>
    <property type="match status" value="1"/>
</dbReference>
<comment type="caution">
    <text evidence="4">The sequence shown here is derived from an EMBL/GenBank/DDBJ whole genome shotgun (WGS) entry which is preliminary data.</text>
</comment>